<comment type="caution">
    <text evidence="5">The sequence shown here is derived from an EMBL/GenBank/DDBJ whole genome shotgun (WGS) entry which is preliminary data.</text>
</comment>
<sequence>MPFARPTLSQLQTQALQDMAAALQGSDPLLRFANLNITGVALANLLNLVYGYLDWISQQAVPITSTGEHTAMWAALKNVFQKPAEQAIGTVSFPGANGVDLPDGTPLTRGDGVGYTTTADATVSGGAVTAPAICNADPTGQTGAFGNCAAGTTFTLATAIDGIQSNGTAATAFTGGADIESPDSLMTRMLQAYQNPPQGGDTQDYVTWALEVPGVTRAWCNPNGFGVGTVVVFTMFDVSEAAHGGFPQGTNGVASGETRSPDTATGDQLTVANAIFSAQPVTALVWSCAPIANPINFVFTGTGGWSAATKAAVQSAIASVFLQYGAPVINEIPLVDLSLIESEIAAISGTQGFVMTSPAANIPNIVGQIPTIGTINYS</sequence>
<dbReference type="OrthoDB" id="7565172at2"/>
<evidence type="ECO:0000259" key="2">
    <source>
        <dbReference type="Pfam" id="PF04865"/>
    </source>
</evidence>
<dbReference type="InterPro" id="IPR052399">
    <property type="entry name" value="Phage_Baseplate_Assmbl_Protein"/>
</dbReference>
<dbReference type="Proteomes" id="UP000295722">
    <property type="component" value="Unassembled WGS sequence"/>
</dbReference>
<accession>A0A4R5M9B7</accession>
<feature type="domain" description="Baseplate protein J-like barrel" evidence="2">
    <location>
        <begin position="90"/>
        <end position="176"/>
    </location>
</feature>
<dbReference type="InterPro" id="IPR058530">
    <property type="entry name" value="Baseplate_J-like_C"/>
</dbReference>
<organism evidence="5 6">
    <name type="scientific">Paraburkholderia silviterrae</name>
    <dbReference type="NCBI Taxonomy" id="2528715"/>
    <lineage>
        <taxon>Bacteria</taxon>
        <taxon>Pseudomonadati</taxon>
        <taxon>Pseudomonadota</taxon>
        <taxon>Betaproteobacteria</taxon>
        <taxon>Burkholderiales</taxon>
        <taxon>Burkholderiaceae</taxon>
        <taxon>Paraburkholderia</taxon>
    </lineage>
</organism>
<dbReference type="Pfam" id="PF26079">
    <property type="entry name" value="Baseplate_J_C"/>
    <property type="match status" value="1"/>
</dbReference>
<comment type="similarity">
    <text evidence="1">Belongs to the Mu gp47/PBSX XkdT family.</text>
</comment>
<dbReference type="PANTHER" id="PTHR37829:SF3">
    <property type="entry name" value="PROTEIN JAYE-RELATED"/>
    <property type="match status" value="1"/>
</dbReference>
<gene>
    <name evidence="5" type="ORF">EYW47_14865</name>
</gene>
<proteinExistence type="inferred from homology"/>
<keyword evidence="6" id="KW-1185">Reference proteome</keyword>
<reference evidence="5 6" key="1">
    <citation type="submission" date="2019-03" db="EMBL/GenBank/DDBJ databases">
        <title>Paraburkholderia sp. 4M-K11, isolated from subtropical forest soil.</title>
        <authorList>
            <person name="Gao Z.-H."/>
            <person name="Qiu L.-H."/>
        </authorList>
    </citation>
    <scope>NUCLEOTIDE SEQUENCE [LARGE SCALE GENOMIC DNA]</scope>
    <source>
        <strain evidence="5 6">4M-K11</strain>
    </source>
</reference>
<dbReference type="AlphaFoldDB" id="A0A4R5M9B7"/>
<dbReference type="RefSeq" id="WP_133195583.1">
    <property type="nucleotide sequence ID" value="NZ_JBHUCW010000009.1"/>
</dbReference>
<dbReference type="InterPro" id="IPR006949">
    <property type="entry name" value="Barrel_Baseplate_J-like"/>
</dbReference>
<feature type="domain" description="Baseplate J-like C-terminal" evidence="4">
    <location>
        <begin position="295"/>
        <end position="378"/>
    </location>
</feature>
<evidence type="ECO:0000259" key="3">
    <source>
        <dbReference type="Pfam" id="PF26078"/>
    </source>
</evidence>
<dbReference type="Pfam" id="PF26078">
    <property type="entry name" value="Baseplate_J_M"/>
    <property type="match status" value="1"/>
</dbReference>
<name>A0A4R5M9B7_9BURK</name>
<dbReference type="InterPro" id="IPR058531">
    <property type="entry name" value="Baseplate_J_M"/>
</dbReference>
<evidence type="ECO:0000313" key="6">
    <source>
        <dbReference type="Proteomes" id="UP000295722"/>
    </source>
</evidence>
<evidence type="ECO:0000259" key="4">
    <source>
        <dbReference type="Pfam" id="PF26079"/>
    </source>
</evidence>
<dbReference type="EMBL" id="SMRP01000006">
    <property type="protein sequence ID" value="TDG23212.1"/>
    <property type="molecule type" value="Genomic_DNA"/>
</dbReference>
<dbReference type="PANTHER" id="PTHR37829">
    <property type="entry name" value="PHAGE-LIKE ELEMENT PBSX PROTEIN XKDT"/>
    <property type="match status" value="1"/>
</dbReference>
<evidence type="ECO:0000256" key="1">
    <source>
        <dbReference type="ARBA" id="ARBA00038087"/>
    </source>
</evidence>
<protein>
    <submittedName>
        <fullName evidence="5">Baseplate J/gp47 family protein</fullName>
    </submittedName>
</protein>
<dbReference type="Pfam" id="PF04865">
    <property type="entry name" value="Baseplate_J"/>
    <property type="match status" value="1"/>
</dbReference>
<feature type="domain" description="Baseplate J-like central" evidence="3">
    <location>
        <begin position="197"/>
        <end position="289"/>
    </location>
</feature>
<evidence type="ECO:0000313" key="5">
    <source>
        <dbReference type="EMBL" id="TDG23212.1"/>
    </source>
</evidence>